<dbReference type="Proteomes" id="UP000237718">
    <property type="component" value="Unassembled WGS sequence"/>
</dbReference>
<protein>
    <submittedName>
        <fullName evidence="1">Uncharacterized protein</fullName>
    </submittedName>
</protein>
<organism evidence="1 2">
    <name type="scientific">Tritonibacter scottomollicae</name>
    <name type="common">Epibacterium scottomollicae</name>
    <dbReference type="NCBI Taxonomy" id="483013"/>
    <lineage>
        <taxon>Bacteria</taxon>
        <taxon>Pseudomonadati</taxon>
        <taxon>Pseudomonadota</taxon>
        <taxon>Alphaproteobacteria</taxon>
        <taxon>Rhodobacterales</taxon>
        <taxon>Paracoccaceae</taxon>
        <taxon>Tritonibacter</taxon>
    </lineage>
</organism>
<evidence type="ECO:0000313" key="1">
    <source>
        <dbReference type="EMBL" id="PRZ46633.1"/>
    </source>
</evidence>
<dbReference type="RefSeq" id="WP_106164351.1">
    <property type="nucleotide sequence ID" value="NZ_PVUF01000009.1"/>
</dbReference>
<dbReference type="AlphaFoldDB" id="A0A2T1ADF8"/>
<dbReference type="OrthoDB" id="7772846at2"/>
<comment type="caution">
    <text evidence="1">The sequence shown here is derived from an EMBL/GenBank/DDBJ whole genome shotgun (WGS) entry which is preliminary data.</text>
</comment>
<accession>A0A2T1ADF8</accession>
<name>A0A2T1ADF8_TRISK</name>
<dbReference type="EMBL" id="PVUF01000009">
    <property type="protein sequence ID" value="PRZ46633.1"/>
    <property type="molecule type" value="Genomic_DNA"/>
</dbReference>
<gene>
    <name evidence="1" type="ORF">CLV89_10946</name>
</gene>
<evidence type="ECO:0000313" key="2">
    <source>
        <dbReference type="Proteomes" id="UP000237718"/>
    </source>
</evidence>
<reference evidence="1 2" key="1">
    <citation type="submission" date="2018-03" db="EMBL/GenBank/DDBJ databases">
        <title>Genomic Encyclopedia of Archaeal and Bacterial Type Strains, Phase II (KMG-II): from individual species to whole genera.</title>
        <authorList>
            <person name="Goeker M."/>
        </authorList>
    </citation>
    <scope>NUCLEOTIDE SEQUENCE [LARGE SCALE GENOMIC DNA]</scope>
    <source>
        <strain evidence="1 2">DSM 25328</strain>
    </source>
</reference>
<sequence>MSALTLRKIRFRSGLWEGQIDNAPTSGARPQISVRFLDREVEDVTLTEGDAPGSWRLSVPIPSEAVGDGVQSFLIYDTEADVKLGDFALVAGDPLADDLRAEVELLRAELDMLKRAFRRHCRDTI</sequence>
<proteinExistence type="predicted"/>